<comment type="caution">
    <text evidence="1">The sequence shown here is derived from an EMBL/GenBank/DDBJ whole genome shotgun (WGS) entry which is preliminary data.</text>
</comment>
<name>A0A4U6X6R4_9PEZI</name>
<accession>A0A4U6X6R4</accession>
<protein>
    <submittedName>
        <fullName evidence="1">Uncharacterized protein</fullName>
    </submittedName>
</protein>
<dbReference type="EMBL" id="PJEX01000331">
    <property type="protein sequence ID" value="TKW51150.1"/>
    <property type="molecule type" value="Genomic_DNA"/>
</dbReference>
<dbReference type="Proteomes" id="UP000310108">
    <property type="component" value="Unassembled WGS sequence"/>
</dbReference>
<gene>
    <name evidence="1" type="ORF">CTA1_12714</name>
</gene>
<evidence type="ECO:0000313" key="1">
    <source>
        <dbReference type="EMBL" id="TKW51150.1"/>
    </source>
</evidence>
<evidence type="ECO:0000313" key="2">
    <source>
        <dbReference type="Proteomes" id="UP000310108"/>
    </source>
</evidence>
<keyword evidence="2" id="KW-1185">Reference proteome</keyword>
<dbReference type="AlphaFoldDB" id="A0A4U6X6R4"/>
<reference evidence="1 2" key="1">
    <citation type="journal article" date="2019" name="PLoS ONE">
        <title>Comparative genome analysis indicates high evolutionary potential of pathogenicity genes in Colletotrichum tanaceti.</title>
        <authorList>
            <person name="Lelwala R.V."/>
            <person name="Korhonen P.K."/>
            <person name="Young N.D."/>
            <person name="Scott J.B."/>
            <person name="Ades P.A."/>
            <person name="Gasser R.B."/>
            <person name="Taylor P.W.J."/>
        </authorList>
    </citation>
    <scope>NUCLEOTIDE SEQUENCE [LARGE SCALE GENOMIC DNA]</scope>
    <source>
        <strain evidence="1">BRIP57314</strain>
    </source>
</reference>
<organism evidence="1 2">
    <name type="scientific">Colletotrichum tanaceti</name>
    <dbReference type="NCBI Taxonomy" id="1306861"/>
    <lineage>
        <taxon>Eukaryota</taxon>
        <taxon>Fungi</taxon>
        <taxon>Dikarya</taxon>
        <taxon>Ascomycota</taxon>
        <taxon>Pezizomycotina</taxon>
        <taxon>Sordariomycetes</taxon>
        <taxon>Hypocreomycetidae</taxon>
        <taxon>Glomerellales</taxon>
        <taxon>Glomerellaceae</taxon>
        <taxon>Colletotrichum</taxon>
        <taxon>Colletotrichum destructivum species complex</taxon>
    </lineage>
</organism>
<proteinExistence type="predicted"/>
<sequence length="70" mass="7588">MGFLDTTASILSPFLTGCQTHIKPQPPATMKFATTIAPLLALVPVCTANFDIYMNNGWTLQSGSTGWNHF</sequence>